<evidence type="ECO:0000313" key="6">
    <source>
        <dbReference type="EMBL" id="SCM57886.1"/>
    </source>
</evidence>
<organism evidence="6 7">
    <name type="scientific">Petrimonas mucosa</name>
    <dbReference type="NCBI Taxonomy" id="1642646"/>
    <lineage>
        <taxon>Bacteria</taxon>
        <taxon>Pseudomonadati</taxon>
        <taxon>Bacteroidota</taxon>
        <taxon>Bacteroidia</taxon>
        <taxon>Bacteroidales</taxon>
        <taxon>Dysgonomonadaceae</taxon>
        <taxon>Petrimonas</taxon>
    </lineage>
</organism>
<dbReference type="Proteomes" id="UP000178485">
    <property type="component" value="Chromosome i"/>
</dbReference>
<dbReference type="STRING" id="1642646.ING2E5A_1556"/>
<protein>
    <recommendedName>
        <fullName evidence="5">Metallo-beta-lactamase domain-containing protein</fullName>
    </recommendedName>
</protein>
<dbReference type="SUPFAM" id="SSF56281">
    <property type="entry name" value="Metallo-hydrolase/oxidoreductase"/>
    <property type="match status" value="1"/>
</dbReference>
<keyword evidence="4" id="KW-0862">Zinc</keyword>
<gene>
    <name evidence="6" type="primary">ycbL</name>
    <name evidence="6" type="ORF">ING2E5A_1556</name>
</gene>
<keyword evidence="3 6" id="KW-0378">Hydrolase</keyword>
<dbReference type="RefSeq" id="WP_071138260.1">
    <property type="nucleotide sequence ID" value="NZ_DUQN01000058.1"/>
</dbReference>
<dbReference type="GO" id="GO:0046872">
    <property type="term" value="F:metal ion binding"/>
    <property type="evidence" value="ECO:0007669"/>
    <property type="project" value="UniProtKB-KW"/>
</dbReference>
<dbReference type="CDD" id="cd06262">
    <property type="entry name" value="metallo-hydrolase-like_MBL-fold"/>
    <property type="match status" value="1"/>
</dbReference>
<evidence type="ECO:0000259" key="5">
    <source>
        <dbReference type="SMART" id="SM00849"/>
    </source>
</evidence>
<proteinExistence type="predicted"/>
<dbReference type="KEGG" id="pmuc:ING2E5A_1556"/>
<sequence>MKIKTFEFNPLGVNTYLLYDETGESVVVDAACFFPEEYNLLLDFLMDNNLVVKHLVNTHLHFDHIFGVNALASRFDLKLQAHRADVVLLENLPLQLQMFGINTETDYRPEIGSFLEEGDLVSFGNQQLKVLHLPGHSPGSIVLYNEKAKKILVGDVLFNGSIGRTDLLGGSFEQLTEGIRTKLFILPDETEVYPGHGPKTTIGQEREFNPFVGTKGYTYR</sequence>
<comment type="cofactor">
    <cofactor evidence="1">
        <name>Zn(2+)</name>
        <dbReference type="ChEBI" id="CHEBI:29105"/>
    </cofactor>
</comment>
<dbReference type="SMART" id="SM00849">
    <property type="entry name" value="Lactamase_B"/>
    <property type="match status" value="1"/>
</dbReference>
<reference evidence="6 7" key="1">
    <citation type="submission" date="2016-08" db="EMBL/GenBank/DDBJ databases">
        <authorList>
            <person name="Seilhamer J.J."/>
        </authorList>
    </citation>
    <scope>NUCLEOTIDE SEQUENCE [LARGE SCALE GENOMIC DNA]</scope>
    <source>
        <strain evidence="6">ING2-E5A</strain>
    </source>
</reference>
<dbReference type="InterPro" id="IPR001279">
    <property type="entry name" value="Metallo-B-lactamas"/>
</dbReference>
<dbReference type="Pfam" id="PF00753">
    <property type="entry name" value="Lactamase_B"/>
    <property type="match status" value="1"/>
</dbReference>
<dbReference type="PANTHER" id="PTHR46233">
    <property type="entry name" value="HYDROXYACYLGLUTATHIONE HYDROLASE GLOC"/>
    <property type="match status" value="1"/>
</dbReference>
<dbReference type="InterPro" id="IPR051453">
    <property type="entry name" value="MBL_Glyoxalase_II"/>
</dbReference>
<dbReference type="InterPro" id="IPR036866">
    <property type="entry name" value="RibonucZ/Hydroxyglut_hydro"/>
</dbReference>
<evidence type="ECO:0000256" key="4">
    <source>
        <dbReference type="ARBA" id="ARBA00022833"/>
    </source>
</evidence>
<evidence type="ECO:0000256" key="2">
    <source>
        <dbReference type="ARBA" id="ARBA00022723"/>
    </source>
</evidence>
<evidence type="ECO:0000256" key="3">
    <source>
        <dbReference type="ARBA" id="ARBA00022801"/>
    </source>
</evidence>
<evidence type="ECO:0000313" key="7">
    <source>
        <dbReference type="Proteomes" id="UP000178485"/>
    </source>
</evidence>
<dbReference type="EMBL" id="LT608328">
    <property type="protein sequence ID" value="SCM57886.1"/>
    <property type="molecule type" value="Genomic_DNA"/>
</dbReference>
<feature type="domain" description="Metallo-beta-lactamase" evidence="5">
    <location>
        <begin position="12"/>
        <end position="196"/>
    </location>
</feature>
<dbReference type="PANTHER" id="PTHR46233:SF3">
    <property type="entry name" value="HYDROXYACYLGLUTATHIONE HYDROLASE GLOC"/>
    <property type="match status" value="1"/>
</dbReference>
<evidence type="ECO:0000256" key="1">
    <source>
        <dbReference type="ARBA" id="ARBA00001947"/>
    </source>
</evidence>
<keyword evidence="2" id="KW-0479">Metal-binding</keyword>
<name>A0A1G4G771_9BACT</name>
<dbReference type="AlphaFoldDB" id="A0A1G4G771"/>
<dbReference type="Gene3D" id="3.60.15.10">
    <property type="entry name" value="Ribonuclease Z/Hydroxyacylglutathione hydrolase-like"/>
    <property type="match status" value="1"/>
</dbReference>
<dbReference type="GO" id="GO:0016787">
    <property type="term" value="F:hydrolase activity"/>
    <property type="evidence" value="ECO:0007669"/>
    <property type="project" value="UniProtKB-KW"/>
</dbReference>
<keyword evidence="7" id="KW-1185">Reference proteome</keyword>
<accession>A0A1G4G771</accession>